<evidence type="ECO:0000256" key="1">
    <source>
        <dbReference type="SAM" id="Coils"/>
    </source>
</evidence>
<keyword evidence="1" id="KW-0175">Coiled coil</keyword>
<dbReference type="InterPro" id="IPR009991">
    <property type="entry name" value="DCTN3"/>
</dbReference>
<dbReference type="Proteomes" id="UP000809789">
    <property type="component" value="Unassembled WGS sequence"/>
</dbReference>
<sequence>MATNQAQLAKQTLSLLEERLDKLQLLLHGDGVADEARDTSYSSSVTTRLQSLDKALRKLESDSSSIKELLRLHKSQRRAFDHEAENHVNPGGESVAATLVLSHAAQLNTTTSSLRSIHDVVIPEASSSVHILAQTPRMQRAIVRAEAQNKHMSDVRTRSAELVSRWHQVGVLGVGEVISEWDERLTDAERSLRQRHARMRRDVELT</sequence>
<protein>
    <submittedName>
        <fullName evidence="2">Uncharacterized protein</fullName>
    </submittedName>
</protein>
<feature type="coiled-coil region" evidence="1">
    <location>
        <begin position="6"/>
        <end position="69"/>
    </location>
</feature>
<keyword evidence="3" id="KW-1185">Reference proteome</keyword>
<dbReference type="GO" id="GO:0061640">
    <property type="term" value="P:cytoskeleton-dependent cytokinesis"/>
    <property type="evidence" value="ECO:0007669"/>
    <property type="project" value="InterPro"/>
</dbReference>
<comment type="caution">
    <text evidence="2">The sequence shown here is derived from an EMBL/GenBank/DDBJ whole genome shotgun (WGS) entry which is preliminary data.</text>
</comment>
<name>A0A8K0L3M1_9PEZI</name>
<gene>
    <name evidence="2" type="ORF">KVT40_006914</name>
</gene>
<dbReference type="EMBL" id="JAESVG020000008">
    <property type="protein sequence ID" value="KAG8625163.1"/>
    <property type="molecule type" value="Genomic_DNA"/>
</dbReference>
<organism evidence="2 3">
    <name type="scientific">Elsinoe batatas</name>
    <dbReference type="NCBI Taxonomy" id="2601811"/>
    <lineage>
        <taxon>Eukaryota</taxon>
        <taxon>Fungi</taxon>
        <taxon>Dikarya</taxon>
        <taxon>Ascomycota</taxon>
        <taxon>Pezizomycotina</taxon>
        <taxon>Dothideomycetes</taxon>
        <taxon>Dothideomycetidae</taxon>
        <taxon>Myriangiales</taxon>
        <taxon>Elsinoaceae</taxon>
        <taxon>Elsinoe</taxon>
    </lineage>
</organism>
<dbReference type="Pfam" id="PF07426">
    <property type="entry name" value="Dynactin_p22"/>
    <property type="match status" value="1"/>
</dbReference>
<evidence type="ECO:0000313" key="2">
    <source>
        <dbReference type="EMBL" id="KAG8625163.1"/>
    </source>
</evidence>
<dbReference type="OrthoDB" id="5403729at2759"/>
<dbReference type="GO" id="GO:0005869">
    <property type="term" value="C:dynactin complex"/>
    <property type="evidence" value="ECO:0007669"/>
    <property type="project" value="InterPro"/>
</dbReference>
<proteinExistence type="predicted"/>
<reference evidence="2" key="1">
    <citation type="submission" date="2021-07" db="EMBL/GenBank/DDBJ databases">
        <title>Elsinoe batatas strain:CRI-CJ2 Genome sequencing and assembly.</title>
        <authorList>
            <person name="Huang L."/>
        </authorList>
    </citation>
    <scope>NUCLEOTIDE SEQUENCE</scope>
    <source>
        <strain evidence="2">CRI-CJ2</strain>
    </source>
</reference>
<evidence type="ECO:0000313" key="3">
    <source>
        <dbReference type="Proteomes" id="UP000809789"/>
    </source>
</evidence>
<accession>A0A8K0L3M1</accession>
<dbReference type="AlphaFoldDB" id="A0A8K0L3M1"/>